<evidence type="ECO:0000313" key="6">
    <source>
        <dbReference type="Proteomes" id="UP000797356"/>
    </source>
</evidence>
<dbReference type="Proteomes" id="UP000797356">
    <property type="component" value="Chromosome 3"/>
</dbReference>
<evidence type="ECO:0000256" key="3">
    <source>
        <dbReference type="ARBA" id="ARBA00022801"/>
    </source>
</evidence>
<feature type="domain" description="PPPDE" evidence="4">
    <location>
        <begin position="30"/>
        <end position="166"/>
    </location>
</feature>
<proteinExistence type="inferred from homology"/>
<gene>
    <name evidence="5" type="ORF">COCNU_03G014280</name>
</gene>
<keyword evidence="6" id="KW-1185">Reference proteome</keyword>
<accession>A0A8K0MZC8</accession>
<dbReference type="OrthoDB" id="412286at2759"/>
<dbReference type="Pfam" id="PF05903">
    <property type="entry name" value="Peptidase_C97"/>
    <property type="match status" value="1"/>
</dbReference>
<name>A0A8K0MZC8_COCNU</name>
<dbReference type="Gene3D" id="3.90.1720.30">
    <property type="entry name" value="PPPDE domains"/>
    <property type="match status" value="1"/>
</dbReference>
<dbReference type="GO" id="GO:0101005">
    <property type="term" value="F:deubiquitinase activity"/>
    <property type="evidence" value="ECO:0007669"/>
    <property type="project" value="TreeGrafter"/>
</dbReference>
<comment type="caution">
    <text evidence="5">The sequence shown here is derived from an EMBL/GenBank/DDBJ whole genome shotgun (WGS) entry which is preliminary data.</text>
</comment>
<dbReference type="EMBL" id="CM017874">
    <property type="protein sequence ID" value="KAG1335309.1"/>
    <property type="molecule type" value="Genomic_DNA"/>
</dbReference>
<dbReference type="GO" id="GO:0016579">
    <property type="term" value="P:protein deubiquitination"/>
    <property type="evidence" value="ECO:0007669"/>
    <property type="project" value="TreeGrafter"/>
</dbReference>
<dbReference type="InterPro" id="IPR008580">
    <property type="entry name" value="PPPDE_dom"/>
</dbReference>
<dbReference type="InterPro" id="IPR042266">
    <property type="entry name" value="PPPDE_sf"/>
</dbReference>
<dbReference type="PANTHER" id="PTHR12378">
    <property type="entry name" value="DESUMOYLATING ISOPEPTIDASE"/>
    <property type="match status" value="1"/>
</dbReference>
<reference evidence="5" key="2">
    <citation type="submission" date="2019-07" db="EMBL/GenBank/DDBJ databases">
        <authorList>
            <person name="Yang Y."/>
            <person name="Bocs S."/>
            <person name="Baudouin L."/>
        </authorList>
    </citation>
    <scope>NUCLEOTIDE SEQUENCE</scope>
    <source>
        <tissue evidence="5">Spear leaf of Hainan Tall coconut</tissue>
    </source>
</reference>
<dbReference type="AlphaFoldDB" id="A0A8K0MZC8"/>
<sequence>MDSIKPRRLWRRCRKMFIRVLSRKRTTRTVPMYLNVYDLIPINVYDYWLGLDVYHSGVQVHGVEYTYGVHEHTTTGIFAAEPRHYPGFVFRKSILIGRTDLGLWEVPALMEELATEYTDNTYNLIFKKCNHFCNEACLRLTNKPISSTTAIIREENNEAQERGDWI</sequence>
<keyword evidence="2" id="KW-0645">Protease</keyword>
<evidence type="ECO:0000256" key="2">
    <source>
        <dbReference type="ARBA" id="ARBA00022670"/>
    </source>
</evidence>
<dbReference type="GO" id="GO:0006508">
    <property type="term" value="P:proteolysis"/>
    <property type="evidence" value="ECO:0007669"/>
    <property type="project" value="UniProtKB-KW"/>
</dbReference>
<evidence type="ECO:0000256" key="1">
    <source>
        <dbReference type="ARBA" id="ARBA00008140"/>
    </source>
</evidence>
<organism evidence="5 6">
    <name type="scientific">Cocos nucifera</name>
    <name type="common">Coconut palm</name>
    <dbReference type="NCBI Taxonomy" id="13894"/>
    <lineage>
        <taxon>Eukaryota</taxon>
        <taxon>Viridiplantae</taxon>
        <taxon>Streptophyta</taxon>
        <taxon>Embryophyta</taxon>
        <taxon>Tracheophyta</taxon>
        <taxon>Spermatophyta</taxon>
        <taxon>Magnoliopsida</taxon>
        <taxon>Liliopsida</taxon>
        <taxon>Arecaceae</taxon>
        <taxon>Arecoideae</taxon>
        <taxon>Cocoseae</taxon>
        <taxon>Attaleinae</taxon>
        <taxon>Cocos</taxon>
    </lineage>
</organism>
<reference evidence="5" key="1">
    <citation type="journal article" date="2017" name="Gigascience">
        <title>The genome draft of coconut (Cocos nucifera).</title>
        <authorList>
            <person name="Xiao Y."/>
            <person name="Xu P."/>
            <person name="Fan H."/>
            <person name="Baudouin L."/>
            <person name="Xia W."/>
            <person name="Bocs S."/>
            <person name="Xu J."/>
            <person name="Li Q."/>
            <person name="Guo A."/>
            <person name="Zhou L."/>
            <person name="Li J."/>
            <person name="Wu Y."/>
            <person name="Ma Z."/>
            <person name="Armero A."/>
            <person name="Issali A.E."/>
            <person name="Liu N."/>
            <person name="Peng M."/>
            <person name="Yang Y."/>
        </authorList>
    </citation>
    <scope>NUCLEOTIDE SEQUENCE</scope>
    <source>
        <tissue evidence="5">Spear leaf of Hainan Tall coconut</tissue>
    </source>
</reference>
<dbReference type="PROSITE" id="PS51858">
    <property type="entry name" value="PPPDE"/>
    <property type="match status" value="1"/>
</dbReference>
<dbReference type="SMART" id="SM01179">
    <property type="entry name" value="DUF862"/>
    <property type="match status" value="1"/>
</dbReference>
<evidence type="ECO:0000313" key="5">
    <source>
        <dbReference type="EMBL" id="KAG1335309.1"/>
    </source>
</evidence>
<dbReference type="PANTHER" id="PTHR12378:SF17">
    <property type="entry name" value="OS06G0182100 PROTEIN"/>
    <property type="match status" value="1"/>
</dbReference>
<keyword evidence="3" id="KW-0378">Hydrolase</keyword>
<comment type="similarity">
    <text evidence="1">Belongs to the DeSI family.</text>
</comment>
<evidence type="ECO:0000259" key="4">
    <source>
        <dbReference type="PROSITE" id="PS51858"/>
    </source>
</evidence>
<protein>
    <submittedName>
        <fullName evidence="5">Putative deSI-like protein</fullName>
    </submittedName>
</protein>